<dbReference type="SUPFAM" id="SSF55073">
    <property type="entry name" value="Nucleotide cyclase"/>
    <property type="match status" value="1"/>
</dbReference>
<dbReference type="PANTHER" id="PTHR45138">
    <property type="entry name" value="REGULATORY COMPONENTS OF SENSORY TRANSDUCTION SYSTEM"/>
    <property type="match status" value="1"/>
</dbReference>
<dbReference type="GO" id="GO:0043709">
    <property type="term" value="P:cell adhesion involved in single-species biofilm formation"/>
    <property type="evidence" value="ECO:0007669"/>
    <property type="project" value="TreeGrafter"/>
</dbReference>
<comment type="caution">
    <text evidence="2">The sequence shown here is derived from an EMBL/GenBank/DDBJ whole genome shotgun (WGS) entry which is preliminary data.</text>
</comment>
<dbReference type="Pfam" id="PF00990">
    <property type="entry name" value="GGDEF"/>
    <property type="match status" value="1"/>
</dbReference>
<dbReference type="SMART" id="SM00267">
    <property type="entry name" value="GGDEF"/>
    <property type="match status" value="1"/>
</dbReference>
<dbReference type="PROSITE" id="PS50887">
    <property type="entry name" value="GGDEF"/>
    <property type="match status" value="1"/>
</dbReference>
<sequence length="533" mass="60489">MVKEWEKRIVVGKTDLHLVAFPLGSEGKYTGFIVVGLDEANQRQASLLNLSIDEITKFVNKMILFSSSMEETRKNELLYTTASKFHSFIDTNEILHEIIITLQRIYPDFHYCLLVSQDYTLDEGLPVKQLAYDNGSKTSASMKAYLSGDFQIEDRTSEGKSYLFAPIRGRQGVYGVLQVDAKRYLNFPDKVIDFFVSLAKTAGNALENAHLYQQSRKLNNDLQLINSTSHHLNANMCLSDKIEFMSKKIKDSFQADEVSFLCFEEESGGCNYKVLEGSTSYFSSVEAKRFVTSINSLVKEQKEPLFIGDLSESTSLNSINKWSVMAVPMTDYEQFEGLALVIRKKPYFFTFDDFKLLQSLVQHSTLAFANSLLREKLEKNIITDYLTQLHSRYHLDQCIERHLAEDDRGHFLLYDIDNFKQINDCYGHQTGDEVLRQVADAITRKLGSEGLAARWGGEELAVYLPHMPSEEAETLAESIRKEVSEHSSPCVTVSGGMVSWSRESKADAKEIFQEADTALYEAKKNGKNIIVFS</sequence>
<evidence type="ECO:0000313" key="3">
    <source>
        <dbReference type="Proteomes" id="UP000614490"/>
    </source>
</evidence>
<dbReference type="GO" id="GO:1902201">
    <property type="term" value="P:negative regulation of bacterial-type flagellum-dependent cell motility"/>
    <property type="evidence" value="ECO:0007669"/>
    <property type="project" value="TreeGrafter"/>
</dbReference>
<organism evidence="2 3">
    <name type="scientific">Halobacillus yeomjeoni</name>
    <dbReference type="NCBI Taxonomy" id="311194"/>
    <lineage>
        <taxon>Bacteria</taxon>
        <taxon>Bacillati</taxon>
        <taxon>Bacillota</taxon>
        <taxon>Bacilli</taxon>
        <taxon>Bacillales</taxon>
        <taxon>Bacillaceae</taxon>
        <taxon>Halobacillus</taxon>
    </lineage>
</organism>
<dbReference type="Gene3D" id="3.30.450.40">
    <property type="match status" value="2"/>
</dbReference>
<dbReference type="AlphaFoldDB" id="A0A931HUY0"/>
<gene>
    <name evidence="2" type="ORF">H0267_08050</name>
</gene>
<evidence type="ECO:0000259" key="1">
    <source>
        <dbReference type="PROSITE" id="PS50887"/>
    </source>
</evidence>
<protein>
    <submittedName>
        <fullName evidence="2">Diguanylate cyclase</fullName>
    </submittedName>
</protein>
<dbReference type="SUPFAM" id="SSF55781">
    <property type="entry name" value="GAF domain-like"/>
    <property type="match status" value="2"/>
</dbReference>
<dbReference type="InterPro" id="IPR050469">
    <property type="entry name" value="Diguanylate_Cyclase"/>
</dbReference>
<dbReference type="PANTHER" id="PTHR45138:SF9">
    <property type="entry name" value="DIGUANYLATE CYCLASE DGCM-RELATED"/>
    <property type="match status" value="1"/>
</dbReference>
<dbReference type="GO" id="GO:0005886">
    <property type="term" value="C:plasma membrane"/>
    <property type="evidence" value="ECO:0007669"/>
    <property type="project" value="TreeGrafter"/>
</dbReference>
<dbReference type="InterPro" id="IPR000160">
    <property type="entry name" value="GGDEF_dom"/>
</dbReference>
<dbReference type="RefSeq" id="WP_197316728.1">
    <property type="nucleotide sequence ID" value="NZ_JADZSC010000001.1"/>
</dbReference>
<dbReference type="InterPro" id="IPR043128">
    <property type="entry name" value="Rev_trsase/Diguanyl_cyclase"/>
</dbReference>
<accession>A0A931HUY0</accession>
<dbReference type="GO" id="GO:0052621">
    <property type="term" value="F:diguanylate cyclase activity"/>
    <property type="evidence" value="ECO:0007669"/>
    <property type="project" value="TreeGrafter"/>
</dbReference>
<evidence type="ECO:0000313" key="2">
    <source>
        <dbReference type="EMBL" id="MBH0230167.1"/>
    </source>
</evidence>
<dbReference type="FunFam" id="3.30.70.270:FF:000001">
    <property type="entry name" value="Diguanylate cyclase domain protein"/>
    <property type="match status" value="1"/>
</dbReference>
<dbReference type="Gene3D" id="3.30.70.270">
    <property type="match status" value="1"/>
</dbReference>
<dbReference type="Proteomes" id="UP000614490">
    <property type="component" value="Unassembled WGS sequence"/>
</dbReference>
<reference evidence="2 3" key="1">
    <citation type="journal article" date="2005" name="Int. J. Syst. Evol. Microbiol.">
        <title>Halobacillus yeomjeoni sp. nov., isolated from a marine solar saltern in Korea.</title>
        <authorList>
            <person name="Yoon J.H."/>
            <person name="Kang S.J."/>
            <person name="Lee C.H."/>
            <person name="Oh H.W."/>
            <person name="Oh T.K."/>
        </authorList>
    </citation>
    <scope>NUCLEOTIDE SEQUENCE [LARGE SCALE GENOMIC DNA]</scope>
    <source>
        <strain evidence="2 3">KCTC 3957</strain>
    </source>
</reference>
<dbReference type="EMBL" id="JADZSC010000001">
    <property type="protein sequence ID" value="MBH0230167.1"/>
    <property type="molecule type" value="Genomic_DNA"/>
</dbReference>
<dbReference type="CDD" id="cd01949">
    <property type="entry name" value="GGDEF"/>
    <property type="match status" value="1"/>
</dbReference>
<name>A0A931HUY0_9BACI</name>
<dbReference type="NCBIfam" id="TIGR00254">
    <property type="entry name" value="GGDEF"/>
    <property type="match status" value="1"/>
</dbReference>
<dbReference type="InterPro" id="IPR029016">
    <property type="entry name" value="GAF-like_dom_sf"/>
</dbReference>
<keyword evidence="3" id="KW-1185">Reference proteome</keyword>
<proteinExistence type="predicted"/>
<dbReference type="InterPro" id="IPR029787">
    <property type="entry name" value="Nucleotide_cyclase"/>
</dbReference>
<feature type="domain" description="GGDEF" evidence="1">
    <location>
        <begin position="407"/>
        <end position="533"/>
    </location>
</feature>